<keyword evidence="1" id="KW-0489">Methyltransferase</keyword>
<feature type="transmembrane region" description="Helical" evidence="5">
    <location>
        <begin position="394"/>
        <end position="414"/>
    </location>
</feature>
<keyword evidence="4" id="KW-0256">Endoplasmic reticulum</keyword>
<protein>
    <submittedName>
        <fullName evidence="6">Uncharacterized protein</fullName>
    </submittedName>
</protein>
<dbReference type="GO" id="GO:0006656">
    <property type="term" value="P:phosphatidylcholine biosynthetic process"/>
    <property type="evidence" value="ECO:0007669"/>
    <property type="project" value="UniProtKB-UniPathway"/>
</dbReference>
<dbReference type="InterPro" id="IPR024960">
    <property type="entry name" value="PEMT/MFAP"/>
</dbReference>
<keyword evidence="5" id="KW-0472">Membrane</keyword>
<evidence type="ECO:0000256" key="3">
    <source>
        <dbReference type="ARBA" id="ARBA00022691"/>
    </source>
</evidence>
<dbReference type="UniPathway" id="UPA00753"/>
<evidence type="ECO:0000313" key="6">
    <source>
        <dbReference type="EMBL" id="JAC78933.1"/>
    </source>
</evidence>
<accession>A0A061S3V0</accession>
<feature type="transmembrane region" description="Helical" evidence="5">
    <location>
        <begin position="463"/>
        <end position="484"/>
    </location>
</feature>
<name>A0A061S3V0_9CHLO</name>
<evidence type="ECO:0000256" key="2">
    <source>
        <dbReference type="ARBA" id="ARBA00022679"/>
    </source>
</evidence>
<evidence type="ECO:0000256" key="5">
    <source>
        <dbReference type="SAM" id="Phobius"/>
    </source>
</evidence>
<organism evidence="6">
    <name type="scientific">Tetraselmis sp. GSL018</name>
    <dbReference type="NCBI Taxonomy" id="582737"/>
    <lineage>
        <taxon>Eukaryota</taxon>
        <taxon>Viridiplantae</taxon>
        <taxon>Chlorophyta</taxon>
        <taxon>core chlorophytes</taxon>
        <taxon>Chlorodendrophyceae</taxon>
        <taxon>Chlorodendrales</taxon>
        <taxon>Chlorodendraceae</taxon>
        <taxon>Tetraselmis</taxon>
    </lineage>
</organism>
<keyword evidence="2" id="KW-0808">Transferase</keyword>
<dbReference type="EMBL" id="GBEZ01006470">
    <property type="protein sequence ID" value="JAC78933.1"/>
    <property type="molecule type" value="Transcribed_RNA"/>
</dbReference>
<keyword evidence="5" id="KW-0812">Transmembrane</keyword>
<feature type="non-terminal residue" evidence="6">
    <location>
        <position position="532"/>
    </location>
</feature>
<keyword evidence="5" id="KW-1133">Transmembrane helix</keyword>
<keyword evidence="3" id="KW-0949">S-adenosyl-L-methionine</keyword>
<proteinExistence type="predicted"/>
<evidence type="ECO:0000256" key="4">
    <source>
        <dbReference type="ARBA" id="ARBA00022824"/>
    </source>
</evidence>
<gene>
    <name evidence="6" type="ORF">TSPGSL018_13934</name>
</gene>
<dbReference type="GO" id="GO:0032259">
    <property type="term" value="P:methylation"/>
    <property type="evidence" value="ECO:0007669"/>
    <property type="project" value="UniProtKB-KW"/>
</dbReference>
<feature type="transmembrane region" description="Helical" evidence="5">
    <location>
        <begin position="421"/>
        <end position="443"/>
    </location>
</feature>
<dbReference type="PANTHER" id="PTHR15458">
    <property type="entry name" value="PHOSPHATIDYLETHANOLAMINE N-METHYLTRANSFERASE"/>
    <property type="match status" value="1"/>
</dbReference>
<dbReference type="GO" id="GO:0008757">
    <property type="term" value="F:S-adenosylmethionine-dependent methyltransferase activity"/>
    <property type="evidence" value="ECO:0007669"/>
    <property type="project" value="InterPro"/>
</dbReference>
<reference evidence="6" key="1">
    <citation type="submission" date="2014-05" db="EMBL/GenBank/DDBJ databases">
        <title>The transcriptome of the halophilic microalga Tetraselmis sp. GSL018 isolated from the Great Salt Lake, Utah.</title>
        <authorList>
            <person name="Jinkerson R.E."/>
            <person name="D'Adamo S."/>
            <person name="Posewitz M.C."/>
        </authorList>
    </citation>
    <scope>NUCLEOTIDE SEQUENCE</scope>
    <source>
        <strain evidence="6">GSL018</strain>
    </source>
</reference>
<evidence type="ECO:0000256" key="1">
    <source>
        <dbReference type="ARBA" id="ARBA00022603"/>
    </source>
</evidence>
<sequence>MASRLWRSSRCACGSVSSALLAAAAAAAALWLPLSALQSALLLAAAYGGQELAHVITGEVTYQSTYIKKSGGLQQLLMHTYYLLPLCLDAACHSNFLTVWFVAHNDVLTCRLETPEERAAMRTITDWVISQSPSTEHTTHWWYQRLPGRAHAAFKAVIESPTIRAMFECRFPHEAYAVEPIDGMNEIYVASDKHSLNSDTVFYMEHVDGPWVLYPFCHVYRCICSMNENSQILTQFNNVPAEDLLTDGLVSGLDFNREVHRIANHPTNRNTGHRITLKNHYLVYPRVLRPYGRLLGRLTTAYNVAARNLFLSTIKTETLASRLGAWLVLGGTQAMFLTQQYVGFPNLLYVACLAAADRLLLPGRNVFLVGTSFVHYCMYMSHFYRRYGLAHGTFVRNAVFFKCLAVGQLALMYLRSFEPDPVSAALLVAGYGLSASAAAAIGIDRTYFGSEMGIYKPKWISAFPYSLGIPHPMIVGSVVGLLGFHKLAGVRAAYPWLVPAHVAFYAAHCLQEHFGIHTRKSWEECTRGLLVP</sequence>
<dbReference type="AlphaFoldDB" id="A0A061S3V0"/>
<dbReference type="PANTHER" id="PTHR15458:SF5">
    <property type="entry name" value="PHOSPHATIDYLETHANOLAMINE N-METHYLTRANSFERASE"/>
    <property type="match status" value="1"/>
</dbReference>